<name>A0ABC9QT51_HELPX</name>
<protein>
    <submittedName>
        <fullName evidence="1">Uncharacterized protein</fullName>
    </submittedName>
</protein>
<dbReference type="AlphaFoldDB" id="A0ABC9QT51"/>
<accession>A0ABC9QT51</accession>
<dbReference type="Proteomes" id="UP000003392">
    <property type="component" value="Unassembled WGS sequence"/>
</dbReference>
<proteinExistence type="predicted"/>
<reference evidence="1 2" key="1">
    <citation type="submission" date="2012-05" db="EMBL/GenBank/DDBJ databases">
        <title>Genome sequence of Helicobacter pylori Hp P-13b.</title>
        <authorList>
            <person name="Blanchard T.G."/>
            <person name="Czinn S.J."/>
            <person name="McCracken C."/>
            <person name="Abolude K."/>
            <person name="Maroo A."/>
            <person name="Santana-Cruz I."/>
            <person name="Tallon L.J."/>
            <person name="Ficke F.W.F."/>
        </authorList>
    </citation>
    <scope>NUCLEOTIDE SEQUENCE [LARGE SCALE GENOMIC DNA]</scope>
    <source>
        <strain evidence="1 2">Hp P-13b</strain>
    </source>
</reference>
<organism evidence="1 2">
    <name type="scientific">Helicobacter pylori Hp P-13b</name>
    <dbReference type="NCBI Taxonomy" id="992107"/>
    <lineage>
        <taxon>Bacteria</taxon>
        <taxon>Pseudomonadati</taxon>
        <taxon>Campylobacterota</taxon>
        <taxon>Epsilonproteobacteria</taxon>
        <taxon>Campylobacterales</taxon>
        <taxon>Helicobacteraceae</taxon>
        <taxon>Helicobacter</taxon>
    </lineage>
</organism>
<evidence type="ECO:0000313" key="1">
    <source>
        <dbReference type="EMBL" id="EJC33645.1"/>
    </source>
</evidence>
<comment type="caution">
    <text evidence="1">The sequence shown here is derived from an EMBL/GenBank/DDBJ whole genome shotgun (WGS) entry which is preliminary data.</text>
</comment>
<sequence>MFLTPTPFSPIPTQALSTLATHLLQPCYKSGTMLDKITKTCYNFFPFCNLWSLVNFLRGFYQATLKGVAQSTF</sequence>
<gene>
    <name evidence="1" type="ORF">HPHPP13B_0318</name>
</gene>
<evidence type="ECO:0000313" key="2">
    <source>
        <dbReference type="Proteomes" id="UP000003392"/>
    </source>
</evidence>
<dbReference type="EMBL" id="AKQI01000003">
    <property type="protein sequence ID" value="EJC33645.1"/>
    <property type="molecule type" value="Genomic_DNA"/>
</dbReference>